<dbReference type="Gene3D" id="3.80.10.10">
    <property type="entry name" value="Ribonuclease Inhibitor"/>
    <property type="match status" value="1"/>
</dbReference>
<feature type="compositionally biased region" description="Acidic residues" evidence="1">
    <location>
        <begin position="484"/>
        <end position="531"/>
    </location>
</feature>
<dbReference type="AlphaFoldDB" id="A0AAN7W3I8"/>
<evidence type="ECO:0000313" key="3">
    <source>
        <dbReference type="Proteomes" id="UP001310594"/>
    </source>
</evidence>
<comment type="caution">
    <text evidence="2">The sequence shown here is derived from an EMBL/GenBank/DDBJ whole genome shotgun (WGS) entry which is preliminary data.</text>
</comment>
<protein>
    <recommendedName>
        <fullName evidence="4">F-box domain-containing protein</fullName>
    </recommendedName>
</protein>
<evidence type="ECO:0008006" key="4">
    <source>
        <dbReference type="Google" id="ProtNLM"/>
    </source>
</evidence>
<dbReference type="Proteomes" id="UP001310594">
    <property type="component" value="Unassembled WGS sequence"/>
</dbReference>
<dbReference type="EMBL" id="JAVRQU010000018">
    <property type="protein sequence ID" value="KAK5692918.1"/>
    <property type="molecule type" value="Genomic_DNA"/>
</dbReference>
<accession>A0AAN7W3I8</accession>
<dbReference type="InterPro" id="IPR032675">
    <property type="entry name" value="LRR_dom_sf"/>
</dbReference>
<sequence length="531" mass="59766">MATVFWTLPDELLIQTAEHLSGNDTTLRSLARTSRHLQPIAEPVLYRYVFARTGEELHRLHLTLDSVSWRSKSIHAIEVRASVVDHDSSSLVTLQDVIRVAPNLRELMLESPYCNNESWRHATVTNGWHRTMSSWLDLIVAASPSAPFDSRPYLDLPSTPSLSVRPLQYLKRLTLHLNGVEREFWTMQQEYGGILAHPTLEDLHISSINIPKDVVAYLPKDLRSPLKRLTLDEANVTLAGLRAVLSIPEALEYLYIGENRYSPHERLFPPGQKYNRLPTRNTQGLMDAIGRQKHSLQSLTYICNEITLNPSYIQSTNAPALDLTMFEALRELSVSGSSHSHMLSWCAAAKAPPRLQRLTIDELVFIDVVMEGGLLPGQPPAFIKEAIKAVPQLKQLDIVGTNENFDLSAPWLVQPRDATDVAGRYLEARKCVLRVLRPPTNTRIVRPILYGEQEQENVLMYVNDQQGFRVGLHPDDWLQSEIDSSGDEEDDTDTTSDEDDEDESSDDEDGDDEDVSEEGSSDTDTSDSEHG</sequence>
<gene>
    <name evidence="2" type="ORF">LTR97_010394</name>
</gene>
<dbReference type="SUPFAM" id="SSF52047">
    <property type="entry name" value="RNI-like"/>
    <property type="match status" value="1"/>
</dbReference>
<organism evidence="2 3">
    <name type="scientific">Elasticomyces elasticus</name>
    <dbReference type="NCBI Taxonomy" id="574655"/>
    <lineage>
        <taxon>Eukaryota</taxon>
        <taxon>Fungi</taxon>
        <taxon>Dikarya</taxon>
        <taxon>Ascomycota</taxon>
        <taxon>Pezizomycotina</taxon>
        <taxon>Dothideomycetes</taxon>
        <taxon>Dothideomycetidae</taxon>
        <taxon>Mycosphaerellales</taxon>
        <taxon>Teratosphaeriaceae</taxon>
        <taxon>Elasticomyces</taxon>
    </lineage>
</organism>
<evidence type="ECO:0000256" key="1">
    <source>
        <dbReference type="SAM" id="MobiDB-lite"/>
    </source>
</evidence>
<reference evidence="2" key="1">
    <citation type="submission" date="2023-08" db="EMBL/GenBank/DDBJ databases">
        <title>Black Yeasts Isolated from many extreme environments.</title>
        <authorList>
            <person name="Coleine C."/>
            <person name="Stajich J.E."/>
            <person name="Selbmann L."/>
        </authorList>
    </citation>
    <scope>NUCLEOTIDE SEQUENCE</scope>
    <source>
        <strain evidence="2">CCFEE 5810</strain>
    </source>
</reference>
<evidence type="ECO:0000313" key="2">
    <source>
        <dbReference type="EMBL" id="KAK5692918.1"/>
    </source>
</evidence>
<name>A0AAN7W3I8_9PEZI</name>
<feature type="region of interest" description="Disordered" evidence="1">
    <location>
        <begin position="477"/>
        <end position="531"/>
    </location>
</feature>
<proteinExistence type="predicted"/>